<keyword evidence="2" id="KW-0963">Cytoplasm</keyword>
<accession>A0ABW5QVS3</accession>
<dbReference type="InterPro" id="IPR051552">
    <property type="entry name" value="HptR"/>
</dbReference>
<dbReference type="PROSITE" id="PS01124">
    <property type="entry name" value="HTH_ARAC_FAMILY_2"/>
    <property type="match status" value="1"/>
</dbReference>
<protein>
    <submittedName>
        <fullName evidence="11">Response regulator</fullName>
    </submittedName>
</protein>
<dbReference type="SUPFAM" id="SSF52172">
    <property type="entry name" value="CheY-like"/>
    <property type="match status" value="1"/>
</dbReference>
<keyword evidence="7" id="KW-0804">Transcription</keyword>
<evidence type="ECO:0000256" key="5">
    <source>
        <dbReference type="ARBA" id="ARBA00023015"/>
    </source>
</evidence>
<keyword evidence="5" id="KW-0805">Transcription regulation</keyword>
<evidence type="ECO:0000256" key="1">
    <source>
        <dbReference type="ARBA" id="ARBA00004496"/>
    </source>
</evidence>
<keyword evidence="4" id="KW-0902">Two-component regulatory system</keyword>
<dbReference type="SMART" id="SM00448">
    <property type="entry name" value="REC"/>
    <property type="match status" value="1"/>
</dbReference>
<dbReference type="EMBL" id="JBHUMY010000009">
    <property type="protein sequence ID" value="MFD2660576.1"/>
    <property type="molecule type" value="Genomic_DNA"/>
</dbReference>
<dbReference type="InterPro" id="IPR018060">
    <property type="entry name" value="HTH_AraC"/>
</dbReference>
<evidence type="ECO:0000313" key="12">
    <source>
        <dbReference type="Proteomes" id="UP001597493"/>
    </source>
</evidence>
<dbReference type="PANTHER" id="PTHR42713:SF3">
    <property type="entry name" value="TRANSCRIPTIONAL REGULATORY PROTEIN HPTR"/>
    <property type="match status" value="1"/>
</dbReference>
<dbReference type="PROSITE" id="PS00041">
    <property type="entry name" value="HTH_ARAC_FAMILY_1"/>
    <property type="match status" value="1"/>
</dbReference>
<dbReference type="Pfam" id="PF00072">
    <property type="entry name" value="Response_reg"/>
    <property type="match status" value="1"/>
</dbReference>
<dbReference type="Proteomes" id="UP001597493">
    <property type="component" value="Unassembled WGS sequence"/>
</dbReference>
<dbReference type="InterPro" id="IPR018062">
    <property type="entry name" value="HTH_AraC-typ_CS"/>
</dbReference>
<gene>
    <name evidence="11" type="ORF">ACFSW5_09935</name>
</gene>
<dbReference type="CDD" id="cd17536">
    <property type="entry name" value="REC_YesN-like"/>
    <property type="match status" value="1"/>
</dbReference>
<evidence type="ECO:0000256" key="2">
    <source>
        <dbReference type="ARBA" id="ARBA00022490"/>
    </source>
</evidence>
<evidence type="ECO:0000256" key="3">
    <source>
        <dbReference type="ARBA" id="ARBA00022553"/>
    </source>
</evidence>
<keyword evidence="3 8" id="KW-0597">Phosphoprotein</keyword>
<dbReference type="InterPro" id="IPR020449">
    <property type="entry name" value="Tscrpt_reg_AraC-type_HTH"/>
</dbReference>
<reference evidence="12" key="1">
    <citation type="journal article" date="2019" name="Int. J. Syst. Evol. Microbiol.">
        <title>The Global Catalogue of Microorganisms (GCM) 10K type strain sequencing project: providing services to taxonomists for standard genome sequencing and annotation.</title>
        <authorList>
            <consortium name="The Broad Institute Genomics Platform"/>
            <consortium name="The Broad Institute Genome Sequencing Center for Infectious Disease"/>
            <person name="Wu L."/>
            <person name="Ma J."/>
        </authorList>
    </citation>
    <scope>NUCLEOTIDE SEQUENCE [LARGE SCALE GENOMIC DNA]</scope>
    <source>
        <strain evidence="12">TISTR 1827</strain>
    </source>
</reference>
<dbReference type="SMART" id="SM00342">
    <property type="entry name" value="HTH_ARAC"/>
    <property type="match status" value="1"/>
</dbReference>
<dbReference type="RefSeq" id="WP_379272142.1">
    <property type="nucleotide sequence ID" value="NZ_JBHUGT010000028.1"/>
</dbReference>
<evidence type="ECO:0000259" key="9">
    <source>
        <dbReference type="PROSITE" id="PS01124"/>
    </source>
</evidence>
<dbReference type="Gene3D" id="1.10.10.60">
    <property type="entry name" value="Homeodomain-like"/>
    <property type="match status" value="2"/>
</dbReference>
<dbReference type="Gene3D" id="3.40.50.2300">
    <property type="match status" value="1"/>
</dbReference>
<keyword evidence="6" id="KW-0238">DNA-binding</keyword>
<keyword evidence="12" id="KW-1185">Reference proteome</keyword>
<organism evidence="11 12">
    <name type="scientific">Paenibacillus thailandensis</name>
    <dbReference type="NCBI Taxonomy" id="393250"/>
    <lineage>
        <taxon>Bacteria</taxon>
        <taxon>Bacillati</taxon>
        <taxon>Bacillota</taxon>
        <taxon>Bacilli</taxon>
        <taxon>Bacillales</taxon>
        <taxon>Paenibacillaceae</taxon>
        <taxon>Paenibacillus</taxon>
    </lineage>
</organism>
<dbReference type="InterPro" id="IPR011006">
    <property type="entry name" value="CheY-like_superfamily"/>
</dbReference>
<name>A0ABW5QVS3_9BACL</name>
<sequence length="546" mass="62559">MINVLLVDDEAYVTESLAVTIPWEELGVSGVHRADSGAGALRVLEEHDIDIMVTDIRMPGMTGLELIEQTTGRWPHIRCMLLTGYSDFEYARKAIQLQAADYILKPVDDDEFTKSLARSIESLRLEWEQAERHHRLQYNLKSEIGVLRDNLLEDLLLGRQLSHRALGEKLLNYEIPLSLDTPAVMVLIQYGNPYDQSDRSSMALMEYAVLNIAEEVFAPAMQVWHGKAPHDCLIVVAELKEDVRKELEHSAHYDRDLRRLLEEAAEQFREQAGKYLKAKLSLFVSGWFAFPEEIGSAYRRCVSALYAGAGAGDGSIVFLEDRRTGAERQPNMTEAMYKPPTLIHLLESKQWEAAEGKIEDLFRSLRQTPHTREHLYEVFLYVTNAFMYSAHKQGQFIYEIDHSGIDMLLNPSAIQSIDKLADWSLSMLNRLRAELSASDTYSRSHLVGRVQELVAANHGQDMSVKTIADKVFLHPVYLSKVYKAETGESLSDYIIRMRMEHAHYLLKFTGKKIYEITAELGYQNPQYFSKIFRKHYGMTPQEFRDQ</sequence>
<dbReference type="PROSITE" id="PS50110">
    <property type="entry name" value="RESPONSE_REGULATORY"/>
    <property type="match status" value="1"/>
</dbReference>
<dbReference type="InterPro" id="IPR001789">
    <property type="entry name" value="Sig_transdc_resp-reg_receiver"/>
</dbReference>
<evidence type="ECO:0000256" key="4">
    <source>
        <dbReference type="ARBA" id="ARBA00023012"/>
    </source>
</evidence>
<evidence type="ECO:0000259" key="10">
    <source>
        <dbReference type="PROSITE" id="PS50110"/>
    </source>
</evidence>
<feature type="domain" description="Response regulatory" evidence="10">
    <location>
        <begin position="3"/>
        <end position="120"/>
    </location>
</feature>
<dbReference type="SUPFAM" id="SSF46689">
    <property type="entry name" value="Homeodomain-like"/>
    <property type="match status" value="2"/>
</dbReference>
<dbReference type="Pfam" id="PF12833">
    <property type="entry name" value="HTH_18"/>
    <property type="match status" value="1"/>
</dbReference>
<dbReference type="InterPro" id="IPR009057">
    <property type="entry name" value="Homeodomain-like_sf"/>
</dbReference>
<feature type="domain" description="HTH araC/xylS-type" evidence="9">
    <location>
        <begin position="448"/>
        <end position="546"/>
    </location>
</feature>
<evidence type="ECO:0000256" key="7">
    <source>
        <dbReference type="ARBA" id="ARBA00023163"/>
    </source>
</evidence>
<evidence type="ECO:0000256" key="8">
    <source>
        <dbReference type="PROSITE-ProRule" id="PRU00169"/>
    </source>
</evidence>
<evidence type="ECO:0000256" key="6">
    <source>
        <dbReference type="ARBA" id="ARBA00023125"/>
    </source>
</evidence>
<evidence type="ECO:0000313" key="11">
    <source>
        <dbReference type="EMBL" id="MFD2660576.1"/>
    </source>
</evidence>
<dbReference type="PRINTS" id="PR00032">
    <property type="entry name" value="HTHARAC"/>
</dbReference>
<dbReference type="PANTHER" id="PTHR42713">
    <property type="entry name" value="HISTIDINE KINASE-RELATED"/>
    <property type="match status" value="1"/>
</dbReference>
<comment type="subcellular location">
    <subcellularLocation>
        <location evidence="1">Cytoplasm</location>
    </subcellularLocation>
</comment>
<comment type="caution">
    <text evidence="11">The sequence shown here is derived from an EMBL/GenBank/DDBJ whole genome shotgun (WGS) entry which is preliminary data.</text>
</comment>
<proteinExistence type="predicted"/>
<feature type="modified residue" description="4-aspartylphosphate" evidence="8">
    <location>
        <position position="55"/>
    </location>
</feature>